<reference evidence="18" key="3">
    <citation type="submission" date="2020-05" db="UniProtKB">
        <authorList>
            <consortium name="EnsemblMetazoa"/>
        </authorList>
    </citation>
    <scope>IDENTIFICATION</scope>
    <source>
        <strain evidence="18">USDA</strain>
    </source>
</reference>
<feature type="transmembrane region" description="Helical" evidence="15">
    <location>
        <begin position="813"/>
        <end position="833"/>
    </location>
</feature>
<dbReference type="GO" id="GO:0005886">
    <property type="term" value="C:plasma membrane"/>
    <property type="evidence" value="ECO:0007669"/>
    <property type="project" value="TreeGrafter"/>
</dbReference>
<feature type="transmembrane region" description="Helical" evidence="15">
    <location>
        <begin position="632"/>
        <end position="656"/>
    </location>
</feature>
<dbReference type="InterPro" id="IPR000731">
    <property type="entry name" value="SSD"/>
</dbReference>
<dbReference type="GO" id="GO:0015485">
    <property type="term" value="F:cholesterol binding"/>
    <property type="evidence" value="ECO:0007669"/>
    <property type="project" value="TreeGrafter"/>
</dbReference>
<dbReference type="GO" id="GO:0008203">
    <property type="term" value="P:cholesterol metabolic process"/>
    <property type="evidence" value="ECO:0007669"/>
    <property type="project" value="UniProtKB-KW"/>
</dbReference>
<evidence type="ECO:0000256" key="8">
    <source>
        <dbReference type="ARBA" id="ARBA00023098"/>
    </source>
</evidence>
<dbReference type="Pfam" id="PF16414">
    <property type="entry name" value="NPC1_N"/>
    <property type="match status" value="1"/>
</dbReference>
<evidence type="ECO:0000259" key="16">
    <source>
        <dbReference type="PROSITE" id="PS50156"/>
    </source>
</evidence>
<sequence>MADCVWYDECNSENGKIQNCLAKDTKPKPFRNENKSMEILQEKCFHFLKKHKGNEFCCSDNQLDTMLESMSHASNIFGRCPTCMINLNQHICHMTCSPDQHKFMQVVKTYTNKEGKEYITEINFYIEEEYEQKTFDSCKEIIVPSTGGKAIDISCGIVSPTNPCTPDKWFKFFGDFNENIVAPFDINYVTTPSNGYETLNIHDDVLPCNESYESSKACSCNDCESSCTVPFVYSEPPAPFLIGNMDGILFILNVTFGILGVATFVLLIRFHYFTKHEEEFRNSHLGEEDKTTDDDGDKLKKNLGDKLKENLEKFFTKWGIGCSKRPVVILFASSWIVVGLCHGALNLKITTEPTEIWASPDSPTRLDKNYFDTRFAPFYRTNQIFIKTKGLKNFKWISPFDDNFTVEFGPAFNFQFLEQVYKLQMNVQNLASDKDYNLKNICFAPVKNEFFNEDTVDYCTVQSVWGYLQNDIERYRNDTDALYNKLQKCLRNNFDPDCLAPFGGPIFSPLAVGGHRDKKNQSREDVPDNYLLATGLSLTFLLNNGNHLTTSSKALKWEKTFIEYLKEWKINNKPKFMEIAFSAERSIQDEIERESHAEMLTVIISYLVMFLYITISLGKLTKFSSLLLETKFTLGLGGILIVLTSVLSSLGIFSYLGVSTTLLTIEVIPFLILAVGVDNIFILVHTYQKCKSYGKNATVEQDIGKALGKVGPSILLSSLSEAACFSIGTLSNMPAIKTFAQYSSVAIILNFLLQITCFVSILSLDSKRERKNYADVFCCIKVKKSNNSNNNKKSDSILYYITKNYYVPFLMKSWVRIFVVMMFLTFLYGSIYFTTQIEKGLDQELSMPEDSYVIDYFKFMKDLLSVGPPVYFVIQNDINFTSTKEVNAICGTVGCDSDSFVTYLSKASKHSNVSYLAKSPSSWIDDYFDWLSNSNSCCKEFKVNSSFCPHQREEGCQSCQIHLVDWRPTKNDFKKYLPYFLNDNPDVNCVKGGHPLYSTGVNFEYDTTGELVVKDNYFMSYHTSLKTSKDFYMALENSKNIARHLSEILTGKLNRTIQVFPYSIFYVFYEQYLNIVEDALVSLGLSLLAIFSVTFLFTGFDLKSSLLLCLTVSSILVSMTGMLHWWNITLNAISLVNLLVSVGIGVEFCSHILHAFKTSREKTRILKASDAVTVMGTSVFSGITLTKFLGIIVLAFAQTLMLRTFYFKMYLGIVLIGAIHGLILLPVLLSYVG</sequence>
<dbReference type="InParanoid" id="E0W1Y7"/>
<dbReference type="EnsemblMetazoa" id="PHUM580700-RA">
    <property type="protein sequence ID" value="PHUM580700-PA"/>
    <property type="gene ID" value="PHUM580700"/>
</dbReference>
<reference evidence="17" key="2">
    <citation type="submission" date="2007-04" db="EMBL/GenBank/DDBJ databases">
        <title>The genome of the human body louse.</title>
        <authorList>
            <consortium name="The Human Body Louse Genome Consortium"/>
            <person name="Kirkness E."/>
            <person name="Walenz B."/>
            <person name="Hass B."/>
            <person name="Bruggner R."/>
            <person name="Strausberg R."/>
        </authorList>
    </citation>
    <scope>NUCLEOTIDE SEQUENCE</scope>
    <source>
        <strain evidence="17">USDA</strain>
    </source>
</reference>
<evidence type="ECO:0000256" key="4">
    <source>
        <dbReference type="ARBA" id="ARBA00022548"/>
    </source>
</evidence>
<name>E0W1Y7_PEDHC</name>
<keyword evidence="9 15" id="KW-0472">Membrane</keyword>
<evidence type="ECO:0000256" key="10">
    <source>
        <dbReference type="ARBA" id="ARBA00023157"/>
    </source>
</evidence>
<dbReference type="GO" id="GO:0015918">
    <property type="term" value="P:sterol transport"/>
    <property type="evidence" value="ECO:0007669"/>
    <property type="project" value="TreeGrafter"/>
</dbReference>
<feature type="transmembrane region" description="Helical" evidence="15">
    <location>
        <begin position="1209"/>
        <end position="1232"/>
    </location>
</feature>
<dbReference type="OrthoDB" id="6510177at2759"/>
<dbReference type="PROSITE" id="PS50156">
    <property type="entry name" value="SSD"/>
    <property type="match status" value="1"/>
</dbReference>
<evidence type="ECO:0000256" key="6">
    <source>
        <dbReference type="ARBA" id="ARBA00022729"/>
    </source>
</evidence>
<dbReference type="InterPro" id="IPR032190">
    <property type="entry name" value="NPC1_N"/>
</dbReference>
<dbReference type="PANTHER" id="PTHR45727">
    <property type="entry name" value="NPC INTRACELLULAR CHOLESTEROL TRANSPORTER 1"/>
    <property type="match status" value="1"/>
</dbReference>
<dbReference type="GO" id="GO:0012505">
    <property type="term" value="C:endomembrane system"/>
    <property type="evidence" value="ECO:0007669"/>
    <property type="project" value="UniProtKB-SubCell"/>
</dbReference>
<dbReference type="SUPFAM" id="SSF82866">
    <property type="entry name" value="Multidrug efflux transporter AcrB transmembrane domain"/>
    <property type="match status" value="2"/>
</dbReference>
<evidence type="ECO:0000313" key="19">
    <source>
        <dbReference type="Proteomes" id="UP000009046"/>
    </source>
</evidence>
<evidence type="ECO:0000256" key="1">
    <source>
        <dbReference type="ARBA" id="ARBA00004127"/>
    </source>
</evidence>
<feature type="transmembrane region" description="Helical" evidence="15">
    <location>
        <begin position="247"/>
        <end position="268"/>
    </location>
</feature>
<evidence type="ECO:0000256" key="15">
    <source>
        <dbReference type="SAM" id="Phobius"/>
    </source>
</evidence>
<dbReference type="AlphaFoldDB" id="E0W1Y7"/>
<feature type="transmembrane region" description="Helical" evidence="15">
    <location>
        <begin position="1132"/>
        <end position="1153"/>
    </location>
</feature>
<keyword evidence="4" id="KW-0153">Cholesterol metabolism</keyword>
<dbReference type="Pfam" id="PF22314">
    <property type="entry name" value="NPC1_MLD"/>
    <property type="match status" value="1"/>
</dbReference>
<feature type="transmembrane region" description="Helical" evidence="15">
    <location>
        <begin position="1174"/>
        <end position="1197"/>
    </location>
</feature>
<dbReference type="InterPro" id="IPR053958">
    <property type="entry name" value="HMGCR/SNAP/NPC1-like_SSD"/>
</dbReference>
<keyword evidence="12" id="KW-0325">Glycoprotein</keyword>
<keyword evidence="13" id="KW-0753">Steroid metabolism</keyword>
<dbReference type="HOGENOM" id="CLU_002359_0_0_1"/>
<dbReference type="EMBL" id="DS235873">
    <property type="protein sequence ID" value="EEB19581.1"/>
    <property type="molecule type" value="Genomic_DNA"/>
</dbReference>
<dbReference type="KEGG" id="phu:Phum_PHUM580700"/>
<accession>E0W1Y7</accession>
<dbReference type="NCBIfam" id="TIGR00917">
    <property type="entry name" value="2A060601"/>
    <property type="match status" value="1"/>
</dbReference>
<keyword evidence="7 15" id="KW-1133">Transmembrane helix</keyword>
<evidence type="ECO:0000256" key="12">
    <source>
        <dbReference type="ARBA" id="ARBA00023180"/>
    </source>
</evidence>
<evidence type="ECO:0000256" key="3">
    <source>
        <dbReference type="ARBA" id="ARBA00022448"/>
    </source>
</evidence>
<keyword evidence="5 15" id="KW-0812">Transmembrane</keyword>
<dbReference type="Proteomes" id="UP000009046">
    <property type="component" value="Unassembled WGS sequence"/>
</dbReference>
<feature type="domain" description="SSD" evidence="16">
    <location>
        <begin position="598"/>
        <end position="764"/>
    </location>
</feature>
<comment type="similarity">
    <text evidence="2">Belongs to the patched family.</text>
</comment>
<comment type="catalytic activity">
    <reaction evidence="14">
        <text>cholesterol(in) = cholesterol(out)</text>
        <dbReference type="Rhea" id="RHEA:39747"/>
        <dbReference type="ChEBI" id="CHEBI:16113"/>
    </reaction>
</comment>
<keyword evidence="3" id="KW-0813">Transport</keyword>
<dbReference type="GO" id="GO:0042632">
    <property type="term" value="P:cholesterol homeostasis"/>
    <property type="evidence" value="ECO:0007669"/>
    <property type="project" value="TreeGrafter"/>
</dbReference>
<evidence type="ECO:0000256" key="2">
    <source>
        <dbReference type="ARBA" id="ARBA00005585"/>
    </source>
</evidence>
<evidence type="ECO:0000313" key="17">
    <source>
        <dbReference type="EMBL" id="EEB19581.1"/>
    </source>
</evidence>
<feature type="transmembrane region" description="Helical" evidence="15">
    <location>
        <begin position="599"/>
        <end position="620"/>
    </location>
</feature>
<dbReference type="GO" id="GO:0030299">
    <property type="term" value="P:intestinal cholesterol absorption"/>
    <property type="evidence" value="ECO:0007669"/>
    <property type="project" value="TreeGrafter"/>
</dbReference>
<feature type="transmembrane region" description="Helical" evidence="15">
    <location>
        <begin position="742"/>
        <end position="764"/>
    </location>
</feature>
<keyword evidence="19" id="KW-1185">Reference proteome</keyword>
<dbReference type="GeneID" id="8232328"/>
<keyword evidence="8" id="KW-0443">Lipid metabolism</keyword>
<reference evidence="17" key="1">
    <citation type="submission" date="2007-04" db="EMBL/GenBank/DDBJ databases">
        <title>Annotation of Pediculus humanus corporis strain USDA.</title>
        <authorList>
            <person name="Kirkness E."/>
            <person name="Hannick L."/>
            <person name="Hass B."/>
            <person name="Bruggner R."/>
            <person name="Lawson D."/>
            <person name="Bidwell S."/>
            <person name="Joardar V."/>
            <person name="Caler E."/>
            <person name="Walenz B."/>
            <person name="Inman J."/>
            <person name="Schobel S."/>
            <person name="Galinsky K."/>
            <person name="Amedeo P."/>
            <person name="Strausberg R."/>
        </authorList>
    </citation>
    <scope>NUCLEOTIDE SEQUENCE</scope>
    <source>
        <strain evidence="17">USDA</strain>
    </source>
</reference>
<dbReference type="Pfam" id="PF12349">
    <property type="entry name" value="Sterol-sensing"/>
    <property type="match status" value="1"/>
</dbReference>
<dbReference type="FunFam" id="1.20.1640.10:FF:000008">
    <property type="entry name" value="NPC intracellular cholesterol transporter 1"/>
    <property type="match status" value="1"/>
</dbReference>
<evidence type="ECO:0000256" key="5">
    <source>
        <dbReference type="ARBA" id="ARBA00022692"/>
    </source>
</evidence>
<dbReference type="EMBL" id="AAZO01007069">
    <property type="status" value="NOT_ANNOTATED_CDS"/>
    <property type="molecule type" value="Genomic_DNA"/>
</dbReference>
<dbReference type="VEuPathDB" id="VectorBase:PHUM580700"/>
<evidence type="ECO:0000256" key="13">
    <source>
        <dbReference type="ARBA" id="ARBA00023221"/>
    </source>
</evidence>
<proteinExistence type="inferred from homology"/>
<comment type="subcellular location">
    <subcellularLocation>
        <location evidence="1">Endomembrane system</location>
        <topology evidence="1">Multi-pass membrane protein</topology>
    </subcellularLocation>
</comment>
<feature type="transmembrane region" description="Helical" evidence="15">
    <location>
        <begin position="662"/>
        <end position="685"/>
    </location>
</feature>
<dbReference type="CTD" id="8232328"/>
<gene>
    <name evidence="18" type="primary">8232328</name>
    <name evidence="17" type="ORF">Phum_PHUM580700</name>
</gene>
<evidence type="ECO:0000256" key="11">
    <source>
        <dbReference type="ARBA" id="ARBA00023166"/>
    </source>
</evidence>
<dbReference type="STRING" id="121224.E0W1Y7"/>
<dbReference type="Gene3D" id="1.20.1640.10">
    <property type="entry name" value="Multidrug efflux transporter AcrB transmembrane domain"/>
    <property type="match status" value="2"/>
</dbReference>
<evidence type="ECO:0000256" key="7">
    <source>
        <dbReference type="ARBA" id="ARBA00022989"/>
    </source>
</evidence>
<evidence type="ECO:0000256" key="9">
    <source>
        <dbReference type="ARBA" id="ARBA00023136"/>
    </source>
</evidence>
<feature type="transmembrane region" description="Helical" evidence="15">
    <location>
        <begin position="1079"/>
        <end position="1099"/>
    </location>
</feature>
<dbReference type="PANTHER" id="PTHR45727:SF6">
    <property type="entry name" value="NPC INTRACELLULAR CHOLESTEROL TRANSPORTER 1 HOMOLOG 1B"/>
    <property type="match status" value="1"/>
</dbReference>
<keyword evidence="11" id="KW-1207">Sterol metabolism</keyword>
<keyword evidence="10" id="KW-1015">Disulfide bond</keyword>
<dbReference type="InterPro" id="IPR004765">
    <property type="entry name" value="NPC1-like"/>
</dbReference>
<organism>
    <name type="scientific">Pediculus humanus subsp. corporis</name>
    <name type="common">Body louse</name>
    <dbReference type="NCBI Taxonomy" id="121224"/>
    <lineage>
        <taxon>Eukaryota</taxon>
        <taxon>Metazoa</taxon>
        <taxon>Ecdysozoa</taxon>
        <taxon>Arthropoda</taxon>
        <taxon>Hexapoda</taxon>
        <taxon>Insecta</taxon>
        <taxon>Pterygota</taxon>
        <taxon>Neoptera</taxon>
        <taxon>Paraneoptera</taxon>
        <taxon>Psocodea</taxon>
        <taxon>Troctomorpha</taxon>
        <taxon>Phthiraptera</taxon>
        <taxon>Anoplura</taxon>
        <taxon>Pediculidae</taxon>
        <taxon>Pediculus</taxon>
    </lineage>
</organism>
<dbReference type="eggNOG" id="KOG1933">
    <property type="taxonomic scope" value="Eukaryota"/>
</dbReference>
<dbReference type="RefSeq" id="XP_002432319.1">
    <property type="nucleotide sequence ID" value="XM_002432274.1"/>
</dbReference>
<dbReference type="InterPro" id="IPR053956">
    <property type="entry name" value="NPC1_MLD"/>
</dbReference>
<protein>
    <submittedName>
        <fullName evidence="17">Niemann-Pick C1 protein, putative</fullName>
    </submittedName>
</protein>
<feature type="transmembrane region" description="Helical" evidence="15">
    <location>
        <begin position="1106"/>
        <end position="1126"/>
    </location>
</feature>
<evidence type="ECO:0000313" key="18">
    <source>
        <dbReference type="EnsemblMetazoa" id="PHUM580700-PA"/>
    </source>
</evidence>
<dbReference type="OMA" id="NIFIMVH"/>
<dbReference type="GO" id="GO:0005319">
    <property type="term" value="F:lipid transporter activity"/>
    <property type="evidence" value="ECO:0007669"/>
    <property type="project" value="InterPro"/>
</dbReference>
<evidence type="ECO:0000256" key="14">
    <source>
        <dbReference type="ARBA" id="ARBA00034049"/>
    </source>
</evidence>
<keyword evidence="6" id="KW-0732">Signal</keyword>